<evidence type="ECO:0000313" key="2">
    <source>
        <dbReference type="Proteomes" id="UP001058974"/>
    </source>
</evidence>
<keyword evidence="2" id="KW-1185">Reference proteome</keyword>
<dbReference type="Proteomes" id="UP001058974">
    <property type="component" value="Chromosome 2"/>
</dbReference>
<evidence type="ECO:0000313" key="1">
    <source>
        <dbReference type="EMBL" id="KAI5439252.1"/>
    </source>
</evidence>
<sequence>MLCRGSTDFSLMLEKQNCRRGKDRLRWGTNQETLRGLINTVPRGKMTKRDEVQITQTVVFALIPLLAGSPFRVFNPPGYPFLPKPPLRVFDLLGV</sequence>
<name>A0A9D5B890_PEA</name>
<dbReference type="EMBL" id="JAMSHJ010000002">
    <property type="protein sequence ID" value="KAI5439252.1"/>
    <property type="molecule type" value="Genomic_DNA"/>
</dbReference>
<reference evidence="1 2" key="1">
    <citation type="journal article" date="2022" name="Nat. Genet.">
        <title>Improved pea reference genome and pan-genome highlight genomic features and evolutionary characteristics.</title>
        <authorList>
            <person name="Yang T."/>
            <person name="Liu R."/>
            <person name="Luo Y."/>
            <person name="Hu S."/>
            <person name="Wang D."/>
            <person name="Wang C."/>
            <person name="Pandey M.K."/>
            <person name="Ge S."/>
            <person name="Xu Q."/>
            <person name="Li N."/>
            <person name="Li G."/>
            <person name="Huang Y."/>
            <person name="Saxena R.K."/>
            <person name="Ji Y."/>
            <person name="Li M."/>
            <person name="Yan X."/>
            <person name="He Y."/>
            <person name="Liu Y."/>
            <person name="Wang X."/>
            <person name="Xiang C."/>
            <person name="Varshney R.K."/>
            <person name="Ding H."/>
            <person name="Gao S."/>
            <person name="Zong X."/>
        </authorList>
    </citation>
    <scope>NUCLEOTIDE SEQUENCE [LARGE SCALE GENOMIC DNA]</scope>
    <source>
        <strain evidence="1 2">cv. Zhongwan 6</strain>
    </source>
</reference>
<proteinExistence type="predicted"/>
<comment type="caution">
    <text evidence="1">The sequence shown here is derived from an EMBL/GenBank/DDBJ whole genome shotgun (WGS) entry which is preliminary data.</text>
</comment>
<organism evidence="1 2">
    <name type="scientific">Pisum sativum</name>
    <name type="common">Garden pea</name>
    <name type="synonym">Lathyrus oleraceus</name>
    <dbReference type="NCBI Taxonomy" id="3888"/>
    <lineage>
        <taxon>Eukaryota</taxon>
        <taxon>Viridiplantae</taxon>
        <taxon>Streptophyta</taxon>
        <taxon>Embryophyta</taxon>
        <taxon>Tracheophyta</taxon>
        <taxon>Spermatophyta</taxon>
        <taxon>Magnoliopsida</taxon>
        <taxon>eudicotyledons</taxon>
        <taxon>Gunneridae</taxon>
        <taxon>Pentapetalae</taxon>
        <taxon>rosids</taxon>
        <taxon>fabids</taxon>
        <taxon>Fabales</taxon>
        <taxon>Fabaceae</taxon>
        <taxon>Papilionoideae</taxon>
        <taxon>50 kb inversion clade</taxon>
        <taxon>NPAAA clade</taxon>
        <taxon>Hologalegina</taxon>
        <taxon>IRL clade</taxon>
        <taxon>Fabeae</taxon>
        <taxon>Lathyrus</taxon>
    </lineage>
</organism>
<dbReference type="AlphaFoldDB" id="A0A9D5B890"/>
<accession>A0A9D5B890</accession>
<dbReference type="Gramene" id="Psat02G0486800-T1">
    <property type="protein sequence ID" value="KAI5439252.1"/>
    <property type="gene ID" value="KIW84_024868"/>
</dbReference>
<gene>
    <name evidence="1" type="ORF">KIW84_024868</name>
</gene>
<protein>
    <submittedName>
        <fullName evidence="1">Uncharacterized protein</fullName>
    </submittedName>
</protein>